<feature type="domain" description="At1g61320/AtMIF1 LRR" evidence="1">
    <location>
        <begin position="12"/>
        <end position="188"/>
    </location>
</feature>
<dbReference type="PANTHER" id="PTHR34145:SF28">
    <property type="entry name" value="F-BOX DOMAIN-CONTAINING PROTEIN"/>
    <property type="match status" value="1"/>
</dbReference>
<dbReference type="InterPro" id="IPR055357">
    <property type="entry name" value="LRR_At1g61320_AtMIF1"/>
</dbReference>
<dbReference type="PANTHER" id="PTHR34145">
    <property type="entry name" value="OS02G0105600 PROTEIN"/>
    <property type="match status" value="1"/>
</dbReference>
<dbReference type="EMBL" id="CAMAPF010000929">
    <property type="protein sequence ID" value="CAH9123078.1"/>
    <property type="molecule type" value="Genomic_DNA"/>
</dbReference>
<sequence length="247" mass="28455">MCYGGVNEISLCAENLVILEIELEVDSAMNFSHPTNAPKLQHVSISVMYPHDVRDIITWVGKDCPQVESLYFDMWFGDHPWAYSLPSEVPTFGHLRQLYILMEYNQLFDVTQVAALITACPLLQRLHLVGRGRKAYYVWRTGASLRNHHLHLHLKEVEFGGFRGLENEVALVLYILKSALALERMVLRRDYRWYTGASKGGRWEERKDYKGLTWSENPPYTVTFDQSKLQRQLRGQAASPTAQVIVI</sequence>
<keyword evidence="3" id="KW-1185">Reference proteome</keyword>
<comment type="caution">
    <text evidence="2">The sequence shown here is derived from an EMBL/GenBank/DDBJ whole genome shotgun (WGS) entry which is preliminary data.</text>
</comment>
<organism evidence="2 3">
    <name type="scientific">Cuscuta epithymum</name>
    <dbReference type="NCBI Taxonomy" id="186058"/>
    <lineage>
        <taxon>Eukaryota</taxon>
        <taxon>Viridiplantae</taxon>
        <taxon>Streptophyta</taxon>
        <taxon>Embryophyta</taxon>
        <taxon>Tracheophyta</taxon>
        <taxon>Spermatophyta</taxon>
        <taxon>Magnoliopsida</taxon>
        <taxon>eudicotyledons</taxon>
        <taxon>Gunneridae</taxon>
        <taxon>Pentapetalae</taxon>
        <taxon>asterids</taxon>
        <taxon>lamiids</taxon>
        <taxon>Solanales</taxon>
        <taxon>Convolvulaceae</taxon>
        <taxon>Cuscuteae</taxon>
        <taxon>Cuscuta</taxon>
        <taxon>Cuscuta subgen. Cuscuta</taxon>
    </lineage>
</organism>
<accession>A0AAV0EIQ4</accession>
<protein>
    <recommendedName>
        <fullName evidence="1">At1g61320/AtMIF1 LRR domain-containing protein</fullName>
    </recommendedName>
</protein>
<name>A0AAV0EIQ4_9ASTE</name>
<proteinExistence type="predicted"/>
<evidence type="ECO:0000313" key="2">
    <source>
        <dbReference type="EMBL" id="CAH9123078.1"/>
    </source>
</evidence>
<dbReference type="InterPro" id="IPR053772">
    <property type="entry name" value="At1g61320/At1g61330-like"/>
</dbReference>
<dbReference type="AlphaFoldDB" id="A0AAV0EIQ4"/>
<dbReference type="Proteomes" id="UP001152523">
    <property type="component" value="Unassembled WGS sequence"/>
</dbReference>
<dbReference type="SUPFAM" id="SSF52047">
    <property type="entry name" value="RNI-like"/>
    <property type="match status" value="1"/>
</dbReference>
<dbReference type="Pfam" id="PF23622">
    <property type="entry name" value="LRR_At1g61320_AtMIF1"/>
    <property type="match status" value="1"/>
</dbReference>
<evidence type="ECO:0000259" key="1">
    <source>
        <dbReference type="Pfam" id="PF23622"/>
    </source>
</evidence>
<evidence type="ECO:0000313" key="3">
    <source>
        <dbReference type="Proteomes" id="UP001152523"/>
    </source>
</evidence>
<gene>
    <name evidence="2" type="ORF">CEPIT_LOCUS24937</name>
</gene>
<reference evidence="2" key="1">
    <citation type="submission" date="2022-07" db="EMBL/GenBank/DDBJ databases">
        <authorList>
            <person name="Macas J."/>
            <person name="Novak P."/>
            <person name="Neumann P."/>
        </authorList>
    </citation>
    <scope>NUCLEOTIDE SEQUENCE</scope>
</reference>